<dbReference type="SUPFAM" id="SSF52833">
    <property type="entry name" value="Thioredoxin-like"/>
    <property type="match status" value="1"/>
</dbReference>
<dbReference type="PRINTS" id="PR01011">
    <property type="entry name" value="GLUTPROXDASE"/>
</dbReference>
<keyword evidence="6 10" id="KW-0575">Peroxidase</keyword>
<keyword evidence="7 10" id="KW-0560">Oxidoreductase</keyword>
<accession>A0A7E4V486</accession>
<comment type="similarity">
    <text evidence="3 10">Belongs to the glutathione peroxidase family.</text>
</comment>
<dbReference type="PANTHER" id="PTHR11592:SF134">
    <property type="entry name" value="PHOSPHOLIPID HYDROPEROXIDE GLUTATHIONE PEROXIDASE"/>
    <property type="match status" value="1"/>
</dbReference>
<dbReference type="AlphaFoldDB" id="A0A7E4V486"/>
<dbReference type="PROSITE" id="PS51352">
    <property type="entry name" value="THIOREDOXIN_2"/>
    <property type="match status" value="1"/>
</dbReference>
<dbReference type="InterPro" id="IPR036249">
    <property type="entry name" value="Thioredoxin-like_sf"/>
</dbReference>
<sequence>MLRAVATRLVPSFSLIGFASLSSMADKTIYQFTVKDSDGADVSLDRYKGKVVLIVNVASSCGLTDANYKQLKEILDKYHDKGFEVAAFPCNQFGGQESGCQLDIKNFVTDKYKFDPDLYEKINVNGDDASPLYKFLKKEKGGTLFDAIKWNFTKFLVDREGKVVQRYGPQTEPKTFVKDIEALL</sequence>
<comment type="subcellular location">
    <subcellularLocation>
        <location evidence="2">Cytoplasm</location>
    </subcellularLocation>
</comment>
<dbReference type="CDD" id="cd00340">
    <property type="entry name" value="GSH_Peroxidase"/>
    <property type="match status" value="1"/>
</dbReference>
<dbReference type="GO" id="GO:0005737">
    <property type="term" value="C:cytoplasm"/>
    <property type="evidence" value="ECO:0007669"/>
    <property type="project" value="UniProtKB-SubCell"/>
</dbReference>
<evidence type="ECO:0000256" key="6">
    <source>
        <dbReference type="ARBA" id="ARBA00022559"/>
    </source>
</evidence>
<protein>
    <recommendedName>
        <fullName evidence="4 10">Glutathione peroxidase</fullName>
    </recommendedName>
</protein>
<dbReference type="PANTHER" id="PTHR11592">
    <property type="entry name" value="GLUTATHIONE PEROXIDASE"/>
    <property type="match status" value="1"/>
</dbReference>
<dbReference type="PIRSF" id="PIRSF000303">
    <property type="entry name" value="Glutathion_perox"/>
    <property type="match status" value="1"/>
</dbReference>
<evidence type="ECO:0000256" key="3">
    <source>
        <dbReference type="ARBA" id="ARBA00006926"/>
    </source>
</evidence>
<feature type="domain" description="Thioredoxin" evidence="11">
    <location>
        <begin position="23"/>
        <end position="184"/>
    </location>
</feature>
<evidence type="ECO:0000256" key="7">
    <source>
        <dbReference type="ARBA" id="ARBA00023002"/>
    </source>
</evidence>
<evidence type="ECO:0000256" key="1">
    <source>
        <dbReference type="ARBA" id="ARBA00000217"/>
    </source>
</evidence>
<keyword evidence="5" id="KW-0963">Cytoplasm</keyword>
<evidence type="ECO:0000256" key="5">
    <source>
        <dbReference type="ARBA" id="ARBA00022490"/>
    </source>
</evidence>
<reference evidence="12" key="1">
    <citation type="journal article" date="2013" name="Genetics">
        <title>The draft genome and transcriptome of Panagrellus redivivus are shaped by the harsh demands of a free-living lifestyle.</title>
        <authorList>
            <person name="Srinivasan J."/>
            <person name="Dillman A.R."/>
            <person name="Macchietto M.G."/>
            <person name="Heikkinen L."/>
            <person name="Lakso M."/>
            <person name="Fracchia K.M."/>
            <person name="Antoshechkin I."/>
            <person name="Mortazavi A."/>
            <person name="Wong G."/>
            <person name="Sternberg P.W."/>
        </authorList>
    </citation>
    <scope>NUCLEOTIDE SEQUENCE [LARGE SCALE GENOMIC DNA]</scope>
    <source>
        <strain evidence="12">MT8872</strain>
    </source>
</reference>
<dbReference type="PROSITE" id="PS00460">
    <property type="entry name" value="GLUTATHIONE_PEROXID_1"/>
    <property type="match status" value="1"/>
</dbReference>
<feature type="active site" evidence="9">
    <location>
        <position position="61"/>
    </location>
</feature>
<dbReference type="InterPro" id="IPR000889">
    <property type="entry name" value="Glutathione_peroxidase"/>
</dbReference>
<dbReference type="Pfam" id="PF00255">
    <property type="entry name" value="GSHPx"/>
    <property type="match status" value="1"/>
</dbReference>
<evidence type="ECO:0000313" key="13">
    <source>
        <dbReference type="WBParaSite" id="Pan_g16337.t1"/>
    </source>
</evidence>
<reference evidence="13" key="2">
    <citation type="submission" date="2020-10" db="UniProtKB">
        <authorList>
            <consortium name="WormBaseParasite"/>
        </authorList>
    </citation>
    <scope>IDENTIFICATION</scope>
</reference>
<evidence type="ECO:0000256" key="4">
    <source>
        <dbReference type="ARBA" id="ARBA00012310"/>
    </source>
</evidence>
<dbReference type="PROSITE" id="PS51355">
    <property type="entry name" value="GLUTATHIONE_PEROXID_3"/>
    <property type="match status" value="1"/>
</dbReference>
<evidence type="ECO:0000256" key="10">
    <source>
        <dbReference type="RuleBase" id="RU000499"/>
    </source>
</evidence>
<dbReference type="Gene3D" id="3.40.30.10">
    <property type="entry name" value="Glutaredoxin"/>
    <property type="match status" value="1"/>
</dbReference>
<evidence type="ECO:0000256" key="2">
    <source>
        <dbReference type="ARBA" id="ARBA00004496"/>
    </source>
</evidence>
<dbReference type="InterPro" id="IPR013766">
    <property type="entry name" value="Thioredoxin_domain"/>
</dbReference>
<evidence type="ECO:0000256" key="9">
    <source>
        <dbReference type="PIRSR" id="PIRSR000303-1"/>
    </source>
</evidence>
<comment type="catalytic activity">
    <reaction evidence="1">
        <text>2 glutathione + H2O2 = glutathione disulfide + 2 H2O</text>
        <dbReference type="Rhea" id="RHEA:16833"/>
        <dbReference type="ChEBI" id="CHEBI:15377"/>
        <dbReference type="ChEBI" id="CHEBI:16240"/>
        <dbReference type="ChEBI" id="CHEBI:57925"/>
        <dbReference type="ChEBI" id="CHEBI:58297"/>
        <dbReference type="EC" id="1.11.1.9"/>
    </reaction>
</comment>
<dbReference type="FunFam" id="3.40.30.10:FF:000270">
    <property type="entry name" value="Glutathione peroxidase"/>
    <property type="match status" value="1"/>
</dbReference>
<dbReference type="Proteomes" id="UP000492821">
    <property type="component" value="Unassembled WGS sequence"/>
</dbReference>
<proteinExistence type="inferred from homology"/>
<dbReference type="GO" id="GO:0004602">
    <property type="term" value="F:glutathione peroxidase activity"/>
    <property type="evidence" value="ECO:0007669"/>
    <property type="project" value="UniProtKB-EC"/>
</dbReference>
<evidence type="ECO:0000259" key="11">
    <source>
        <dbReference type="PROSITE" id="PS51352"/>
    </source>
</evidence>
<dbReference type="InterPro" id="IPR029759">
    <property type="entry name" value="GPX_AS"/>
</dbReference>
<organism evidence="12 13">
    <name type="scientific">Panagrellus redivivus</name>
    <name type="common">Microworm</name>
    <dbReference type="NCBI Taxonomy" id="6233"/>
    <lineage>
        <taxon>Eukaryota</taxon>
        <taxon>Metazoa</taxon>
        <taxon>Ecdysozoa</taxon>
        <taxon>Nematoda</taxon>
        <taxon>Chromadorea</taxon>
        <taxon>Rhabditida</taxon>
        <taxon>Tylenchina</taxon>
        <taxon>Panagrolaimomorpha</taxon>
        <taxon>Panagrolaimoidea</taxon>
        <taxon>Panagrolaimidae</taxon>
        <taxon>Panagrellus</taxon>
    </lineage>
</organism>
<evidence type="ECO:0000313" key="12">
    <source>
        <dbReference type="Proteomes" id="UP000492821"/>
    </source>
</evidence>
<name>A0A7E4V486_PANRE</name>
<dbReference type="GO" id="GO:0006979">
    <property type="term" value="P:response to oxidative stress"/>
    <property type="evidence" value="ECO:0007669"/>
    <property type="project" value="InterPro"/>
</dbReference>
<comment type="function">
    <text evidence="8">May constitute a glutathione peroxidase-like protective system against oxidative stresses.</text>
</comment>
<keyword evidence="12" id="KW-1185">Reference proteome</keyword>
<evidence type="ECO:0000256" key="8">
    <source>
        <dbReference type="ARBA" id="ARBA00054853"/>
    </source>
</evidence>
<dbReference type="WBParaSite" id="Pan_g16337.t1">
    <property type="protein sequence ID" value="Pan_g16337.t1"/>
    <property type="gene ID" value="Pan_g16337"/>
</dbReference>